<gene>
    <name evidence="1" type="ORF">RF11_03919</name>
</gene>
<proteinExistence type="predicted"/>
<dbReference type="Proteomes" id="UP000031668">
    <property type="component" value="Unassembled WGS sequence"/>
</dbReference>
<reference evidence="1 2" key="1">
    <citation type="journal article" date="2014" name="Genome Biol. Evol.">
        <title>The genome of the myxosporean Thelohanellus kitauei shows adaptations to nutrient acquisition within its fish host.</title>
        <authorList>
            <person name="Yang Y."/>
            <person name="Xiong J."/>
            <person name="Zhou Z."/>
            <person name="Huo F."/>
            <person name="Miao W."/>
            <person name="Ran C."/>
            <person name="Liu Y."/>
            <person name="Zhang J."/>
            <person name="Feng J."/>
            <person name="Wang M."/>
            <person name="Wang M."/>
            <person name="Wang L."/>
            <person name="Yao B."/>
        </authorList>
    </citation>
    <scope>NUCLEOTIDE SEQUENCE [LARGE SCALE GENOMIC DNA]</scope>
    <source>
        <strain evidence="1">Wuqing</strain>
    </source>
</reference>
<evidence type="ECO:0000313" key="1">
    <source>
        <dbReference type="EMBL" id="KII64350.1"/>
    </source>
</evidence>
<comment type="caution">
    <text evidence="1">The sequence shown here is derived from an EMBL/GenBank/DDBJ whole genome shotgun (WGS) entry which is preliminary data.</text>
</comment>
<keyword evidence="2" id="KW-1185">Reference proteome</keyword>
<name>A0A0C2MJ14_THEKT</name>
<organism evidence="1 2">
    <name type="scientific">Thelohanellus kitauei</name>
    <name type="common">Myxosporean</name>
    <dbReference type="NCBI Taxonomy" id="669202"/>
    <lineage>
        <taxon>Eukaryota</taxon>
        <taxon>Metazoa</taxon>
        <taxon>Cnidaria</taxon>
        <taxon>Myxozoa</taxon>
        <taxon>Myxosporea</taxon>
        <taxon>Bivalvulida</taxon>
        <taxon>Platysporina</taxon>
        <taxon>Myxobolidae</taxon>
        <taxon>Thelohanellus</taxon>
    </lineage>
</organism>
<accession>A0A0C2MJ14</accession>
<sequence>MQGALPSWKMLDFTNFEQLWIVFTGRATRFAIYRPIHTYKPHPRTFFKVETLHKKPYHYPNESFYVFIESTDRVIEIRILIESVPSINMTSNHFKTFMKCLLR</sequence>
<evidence type="ECO:0000313" key="2">
    <source>
        <dbReference type="Proteomes" id="UP000031668"/>
    </source>
</evidence>
<dbReference type="EMBL" id="JWZT01004325">
    <property type="protein sequence ID" value="KII64350.1"/>
    <property type="molecule type" value="Genomic_DNA"/>
</dbReference>
<protein>
    <submittedName>
        <fullName evidence="1">Uncharacterized protein</fullName>
    </submittedName>
</protein>
<dbReference type="AlphaFoldDB" id="A0A0C2MJ14"/>